<dbReference type="Pfam" id="PF01648">
    <property type="entry name" value="ACPS"/>
    <property type="match status" value="1"/>
</dbReference>
<dbReference type="Proteomes" id="UP001314263">
    <property type="component" value="Unassembled WGS sequence"/>
</dbReference>
<dbReference type="EC" id="2.7.8.7" evidence="1"/>
<evidence type="ECO:0000256" key="3">
    <source>
        <dbReference type="SAM" id="MobiDB-lite"/>
    </source>
</evidence>
<dbReference type="InterPro" id="IPR050559">
    <property type="entry name" value="P-Pant_transferase_sf"/>
</dbReference>
<dbReference type="Pfam" id="PF22624">
    <property type="entry name" value="AASDHPPT_N"/>
    <property type="match status" value="1"/>
</dbReference>
<evidence type="ECO:0000256" key="1">
    <source>
        <dbReference type="ARBA" id="ARBA00013172"/>
    </source>
</evidence>
<evidence type="ECO:0000313" key="6">
    <source>
        <dbReference type="EMBL" id="CAK0786332.1"/>
    </source>
</evidence>
<sequence length="391" mass="43434">MLCCFPARRNGDMADPDIGATNGMGALGDQETNEQHKGLGAQGAAGVSAQAISGSEILTPLTPVSREAKGAWERPAQSCLGQPEASTSDREDARYRLRWAVNIKQWNPWDDEWLFLLDLLPDQDQKEVEGFRFKEDQKRALASRLLQRQCVSAAMGVAWESVQIKRTKGRKPFATNKGLDRSQAPNFNFNVSHEGDFVVLASEPVCICGVDVAAPQQLRARNSQHKMSMAELRSIFSRQFTDYEWASVDAAGPSTDAKEGMFRRLWSLKEAFVKARGDGLGFDLIKAEFHFDDGVSSNTASVWVDGMKQTRWRFHLQELTDGHWVSVARGPPETIVDAWQEFTGTLKEPIIATARFQEALQAPNPAFAMLEIGDLIPEKKKAEYEEAGGKL</sequence>
<protein>
    <recommendedName>
        <fullName evidence="1">holo-[acyl-carrier-protein] synthase</fullName>
        <ecNumber evidence="1">2.7.8.7</ecNumber>
    </recommendedName>
</protein>
<accession>A0AAV1IGP7</accession>
<evidence type="ECO:0000256" key="2">
    <source>
        <dbReference type="ARBA" id="ARBA00022679"/>
    </source>
</evidence>
<dbReference type="Gene3D" id="3.90.470.20">
    <property type="entry name" value="4'-phosphopantetheinyl transferase domain"/>
    <property type="match status" value="2"/>
</dbReference>
<keyword evidence="2" id="KW-0808">Transferase</keyword>
<proteinExistence type="predicted"/>
<name>A0AAV1IGP7_9CHLO</name>
<dbReference type="SUPFAM" id="SSF56214">
    <property type="entry name" value="4'-phosphopantetheinyl transferase"/>
    <property type="match status" value="2"/>
</dbReference>
<feature type="domain" description="4'-phosphopantetheinyl transferase" evidence="4">
    <location>
        <begin position="208"/>
        <end position="327"/>
    </location>
</feature>
<dbReference type="PANTHER" id="PTHR12215">
    <property type="entry name" value="PHOSPHOPANTETHEINE TRANSFERASE"/>
    <property type="match status" value="1"/>
</dbReference>
<evidence type="ECO:0000259" key="4">
    <source>
        <dbReference type="Pfam" id="PF01648"/>
    </source>
</evidence>
<reference evidence="6 7" key="1">
    <citation type="submission" date="2023-10" db="EMBL/GenBank/DDBJ databases">
        <authorList>
            <person name="Maclean D."/>
            <person name="Macfadyen A."/>
        </authorList>
    </citation>
    <scope>NUCLEOTIDE SEQUENCE [LARGE SCALE GENOMIC DNA]</scope>
</reference>
<dbReference type="PANTHER" id="PTHR12215:SF10">
    <property type="entry name" value="L-AMINOADIPATE-SEMIALDEHYDE DEHYDROGENASE-PHOSPHOPANTETHEINYL TRANSFERASE"/>
    <property type="match status" value="1"/>
</dbReference>
<feature type="region of interest" description="Disordered" evidence="3">
    <location>
        <begin position="68"/>
        <end position="87"/>
    </location>
</feature>
<evidence type="ECO:0000259" key="5">
    <source>
        <dbReference type="Pfam" id="PF22624"/>
    </source>
</evidence>
<dbReference type="EMBL" id="CAUYUE010000014">
    <property type="protein sequence ID" value="CAK0786332.1"/>
    <property type="molecule type" value="Genomic_DNA"/>
</dbReference>
<dbReference type="AlphaFoldDB" id="A0AAV1IGP7"/>
<dbReference type="InterPro" id="IPR055066">
    <property type="entry name" value="AASDHPPT_N"/>
</dbReference>
<dbReference type="GO" id="GO:0005829">
    <property type="term" value="C:cytosol"/>
    <property type="evidence" value="ECO:0007669"/>
    <property type="project" value="TreeGrafter"/>
</dbReference>
<comment type="caution">
    <text evidence="6">The sequence shown here is derived from an EMBL/GenBank/DDBJ whole genome shotgun (WGS) entry which is preliminary data.</text>
</comment>
<organism evidence="6 7">
    <name type="scientific">Coccomyxa viridis</name>
    <dbReference type="NCBI Taxonomy" id="1274662"/>
    <lineage>
        <taxon>Eukaryota</taxon>
        <taxon>Viridiplantae</taxon>
        <taxon>Chlorophyta</taxon>
        <taxon>core chlorophytes</taxon>
        <taxon>Trebouxiophyceae</taxon>
        <taxon>Trebouxiophyceae incertae sedis</taxon>
        <taxon>Coccomyxaceae</taxon>
        <taxon>Coccomyxa</taxon>
    </lineage>
</organism>
<gene>
    <name evidence="6" type="ORF">CVIRNUC_009545</name>
</gene>
<dbReference type="InterPro" id="IPR008278">
    <property type="entry name" value="4-PPantetheinyl_Trfase_dom"/>
</dbReference>
<evidence type="ECO:0000313" key="7">
    <source>
        <dbReference type="Proteomes" id="UP001314263"/>
    </source>
</evidence>
<dbReference type="GO" id="GO:0000287">
    <property type="term" value="F:magnesium ion binding"/>
    <property type="evidence" value="ECO:0007669"/>
    <property type="project" value="InterPro"/>
</dbReference>
<keyword evidence="7" id="KW-1185">Reference proteome</keyword>
<dbReference type="GO" id="GO:0019878">
    <property type="term" value="P:lysine biosynthetic process via aminoadipic acid"/>
    <property type="evidence" value="ECO:0007669"/>
    <property type="project" value="TreeGrafter"/>
</dbReference>
<dbReference type="InterPro" id="IPR037143">
    <property type="entry name" value="4-PPantetheinyl_Trfase_dom_sf"/>
</dbReference>
<feature type="domain" description="4'-phosphopantetheinyl transferase N-terminal" evidence="5">
    <location>
        <begin position="104"/>
        <end position="204"/>
    </location>
</feature>
<dbReference type="GO" id="GO:0008897">
    <property type="term" value="F:holo-[acyl-carrier-protein] synthase activity"/>
    <property type="evidence" value="ECO:0007669"/>
    <property type="project" value="UniProtKB-EC"/>
</dbReference>